<gene>
    <name evidence="2" type="ORF">METZ01_LOCUS105005</name>
</gene>
<dbReference type="Gene3D" id="3.90.230.10">
    <property type="entry name" value="Creatinase/methionine aminopeptidase superfamily"/>
    <property type="match status" value="1"/>
</dbReference>
<accession>A0A381WIM6</accession>
<feature type="non-terminal residue" evidence="2">
    <location>
        <position position="1"/>
    </location>
</feature>
<keyword evidence="1" id="KW-1133">Transmembrane helix</keyword>
<name>A0A381WIM6_9ZZZZ</name>
<dbReference type="EMBL" id="UINC01011878">
    <property type="protein sequence ID" value="SVA52151.1"/>
    <property type="molecule type" value="Genomic_DNA"/>
</dbReference>
<evidence type="ECO:0000313" key="2">
    <source>
        <dbReference type="EMBL" id="SVA52151.1"/>
    </source>
</evidence>
<feature type="transmembrane region" description="Helical" evidence="1">
    <location>
        <begin position="6"/>
        <end position="24"/>
    </location>
</feature>
<evidence type="ECO:0008006" key="3">
    <source>
        <dbReference type="Google" id="ProtNLM"/>
    </source>
</evidence>
<dbReference type="InterPro" id="IPR036005">
    <property type="entry name" value="Creatinase/aminopeptidase-like"/>
</dbReference>
<keyword evidence="1" id="KW-0812">Transmembrane</keyword>
<reference evidence="2" key="1">
    <citation type="submission" date="2018-05" db="EMBL/GenBank/DDBJ databases">
        <authorList>
            <person name="Lanie J.A."/>
            <person name="Ng W.-L."/>
            <person name="Kazmierczak K.M."/>
            <person name="Andrzejewski T.M."/>
            <person name="Davidsen T.M."/>
            <person name="Wayne K.J."/>
            <person name="Tettelin H."/>
            <person name="Glass J.I."/>
            <person name="Rusch D."/>
            <person name="Podicherti R."/>
            <person name="Tsui H.-C.T."/>
            <person name="Winkler M.E."/>
        </authorList>
    </citation>
    <scope>NUCLEOTIDE SEQUENCE</scope>
</reference>
<keyword evidence="1" id="KW-0472">Membrane</keyword>
<proteinExistence type="predicted"/>
<organism evidence="2">
    <name type="scientific">marine metagenome</name>
    <dbReference type="NCBI Taxonomy" id="408172"/>
    <lineage>
        <taxon>unclassified sequences</taxon>
        <taxon>metagenomes</taxon>
        <taxon>ecological metagenomes</taxon>
    </lineage>
</organism>
<dbReference type="SUPFAM" id="SSF55920">
    <property type="entry name" value="Creatinase/aminopeptidase"/>
    <property type="match status" value="1"/>
</dbReference>
<protein>
    <recommendedName>
        <fullName evidence="3">Peptidase M24 domain-containing protein</fullName>
    </recommendedName>
</protein>
<evidence type="ECO:0000256" key="1">
    <source>
        <dbReference type="SAM" id="Phobius"/>
    </source>
</evidence>
<feature type="non-terminal residue" evidence="2">
    <location>
        <position position="374"/>
    </location>
</feature>
<dbReference type="AlphaFoldDB" id="A0A381WIM6"/>
<sequence>VTNKQVLPLIWVFIFVVFILDSFAQSSKQAYETMRLIRREKMDLILPGAMRDNNVDMWIHVVQSANKDPLALDLGGWFEFRAWDPFGYHIFTDRGGDRIERIILGGEDEEGLYDISGPGDQLLRLVEERDPRVIAVNMSTSLPIANGLSHTAYLHMTNALGEKYSKRIISAEKVITDFRVRRVQSEIVAFANALEAQRQIMEAALRRIKPGITTPEEIGWWAADQLLAQGIGPSYQAATLFLPYRPSGATNGVYQPGAFISWDMGIGYLNFGTDIKRNAYILRDGETDLPEGLKLAWARGMAAREILRKTFKVGKTAGESLEVIVAALEAADYVHTPSDDRTSQYRDLVRALGDDKRSGFSIDFHATGNTSVGD</sequence>